<sequence>MATLKNRGVMFQSDPHHIGDLGDAALWMAFFQDRGGNLLALQSERQIG</sequence>
<name>A0A7Y0Q3V5_9FIRM</name>
<reference evidence="1 2" key="1">
    <citation type="submission" date="2020-04" db="EMBL/GenBank/DDBJ databases">
        <authorList>
            <person name="Zhang R."/>
            <person name="Schippers A."/>
        </authorList>
    </citation>
    <scope>NUCLEOTIDE SEQUENCE [LARGE SCALE GENOMIC DNA]</scope>
    <source>
        <strain evidence="1 2">DSM 109850</strain>
    </source>
</reference>
<comment type="caution">
    <text evidence="1">The sequence shown here is derived from an EMBL/GenBank/DDBJ whole genome shotgun (WGS) entry which is preliminary data.</text>
</comment>
<proteinExistence type="predicted"/>
<dbReference type="RefSeq" id="WP_169101311.1">
    <property type="nucleotide sequence ID" value="NZ_JABBVZ010000065.1"/>
</dbReference>
<gene>
    <name evidence="1" type="ORF">HIJ39_15595</name>
</gene>
<dbReference type="Proteomes" id="UP000533476">
    <property type="component" value="Unassembled WGS sequence"/>
</dbReference>
<protein>
    <submittedName>
        <fullName evidence="1">Uncharacterized protein</fullName>
    </submittedName>
</protein>
<dbReference type="EMBL" id="JABBVZ010000065">
    <property type="protein sequence ID" value="NMP23765.1"/>
    <property type="molecule type" value="Genomic_DNA"/>
</dbReference>
<keyword evidence="2" id="KW-1185">Reference proteome</keyword>
<evidence type="ECO:0000313" key="1">
    <source>
        <dbReference type="EMBL" id="NMP23765.1"/>
    </source>
</evidence>
<dbReference type="AlphaFoldDB" id="A0A7Y0Q3V5"/>
<organism evidence="1 2">
    <name type="scientific">Sulfobacillus harzensis</name>
    <dbReference type="NCBI Taxonomy" id="2729629"/>
    <lineage>
        <taxon>Bacteria</taxon>
        <taxon>Bacillati</taxon>
        <taxon>Bacillota</taxon>
        <taxon>Clostridia</taxon>
        <taxon>Eubacteriales</taxon>
        <taxon>Clostridiales Family XVII. Incertae Sedis</taxon>
        <taxon>Sulfobacillus</taxon>
    </lineage>
</organism>
<evidence type="ECO:0000313" key="2">
    <source>
        <dbReference type="Proteomes" id="UP000533476"/>
    </source>
</evidence>
<accession>A0A7Y0Q3V5</accession>